<reference evidence="2 3" key="1">
    <citation type="submission" date="2019-01" db="EMBL/GenBank/DDBJ databases">
        <title>Litorilituus lipolytica sp. nov., isolated from intertidal sand of the Yellow Sea in China.</title>
        <authorList>
            <person name="Liu A."/>
        </authorList>
    </citation>
    <scope>NUCLEOTIDE SEQUENCE [LARGE SCALE GENOMIC DNA]</scope>
    <source>
        <strain evidence="2 3">RZ04</strain>
    </source>
</reference>
<dbReference type="RefSeq" id="WP_140601720.1">
    <property type="nucleotide sequence ID" value="NZ_SAWY01000005.1"/>
</dbReference>
<protein>
    <submittedName>
        <fullName evidence="2">Uncharacterized protein</fullName>
    </submittedName>
</protein>
<gene>
    <name evidence="2" type="ORF">EPA86_02920</name>
</gene>
<accession>A0A502L7K5</accession>
<name>A0A502L7K5_9GAMM</name>
<evidence type="ECO:0000313" key="3">
    <source>
        <dbReference type="Proteomes" id="UP000315303"/>
    </source>
</evidence>
<dbReference type="EMBL" id="SAWY01000005">
    <property type="protein sequence ID" value="TPH18083.1"/>
    <property type="molecule type" value="Genomic_DNA"/>
</dbReference>
<feature type="compositionally biased region" description="Polar residues" evidence="1">
    <location>
        <begin position="72"/>
        <end position="87"/>
    </location>
</feature>
<evidence type="ECO:0000256" key="1">
    <source>
        <dbReference type="SAM" id="MobiDB-lite"/>
    </source>
</evidence>
<dbReference type="AlphaFoldDB" id="A0A502L7K5"/>
<organism evidence="2 3">
    <name type="scientific">Litorilituus lipolyticus</name>
    <dbReference type="NCBI Taxonomy" id="2491017"/>
    <lineage>
        <taxon>Bacteria</taxon>
        <taxon>Pseudomonadati</taxon>
        <taxon>Pseudomonadota</taxon>
        <taxon>Gammaproteobacteria</taxon>
        <taxon>Alteromonadales</taxon>
        <taxon>Colwelliaceae</taxon>
        <taxon>Litorilituus</taxon>
    </lineage>
</organism>
<proteinExistence type="predicted"/>
<keyword evidence="3" id="KW-1185">Reference proteome</keyword>
<feature type="region of interest" description="Disordered" evidence="1">
    <location>
        <begin position="1"/>
        <end position="87"/>
    </location>
</feature>
<feature type="compositionally biased region" description="Basic and acidic residues" evidence="1">
    <location>
        <begin position="42"/>
        <end position="57"/>
    </location>
</feature>
<dbReference type="Proteomes" id="UP000315303">
    <property type="component" value="Unassembled WGS sequence"/>
</dbReference>
<feature type="compositionally biased region" description="Basic and acidic residues" evidence="1">
    <location>
        <begin position="15"/>
        <end position="35"/>
    </location>
</feature>
<comment type="caution">
    <text evidence="2">The sequence shown here is derived from an EMBL/GenBank/DDBJ whole genome shotgun (WGS) entry which is preliminary data.</text>
</comment>
<evidence type="ECO:0000313" key="2">
    <source>
        <dbReference type="EMBL" id="TPH18083.1"/>
    </source>
</evidence>
<sequence>MKELPENTAKSRQRGIQERKDEQSTIDKANIDRRNKVAISKIETKYSNETKSTDEPISKPSNKSATKRKRQTLNSRLQSSNNQKKDS</sequence>